<dbReference type="Proteomes" id="UP001205603">
    <property type="component" value="Unassembled WGS sequence"/>
</dbReference>
<accession>A0ABT1MGZ3</accession>
<name>A0ABT1MGZ3_9BACT</name>
<dbReference type="RefSeq" id="WP_255026047.1">
    <property type="nucleotide sequence ID" value="NZ_JANDHW010000003.1"/>
</dbReference>
<protein>
    <submittedName>
        <fullName evidence="1">Uncharacterized protein</fullName>
    </submittedName>
</protein>
<organism evidence="1 2">
    <name type="scientific">Coprobacter tertius</name>
    <dbReference type="NCBI Taxonomy" id="2944915"/>
    <lineage>
        <taxon>Bacteria</taxon>
        <taxon>Pseudomonadati</taxon>
        <taxon>Bacteroidota</taxon>
        <taxon>Bacteroidia</taxon>
        <taxon>Bacteroidales</taxon>
        <taxon>Barnesiellaceae</taxon>
        <taxon>Coprobacter</taxon>
    </lineage>
</organism>
<gene>
    <name evidence="1" type="ORF">NMU02_04350</name>
</gene>
<sequence>MGNIVAKFDIDKLFAGVYEAVDIITATVVDAMQMACLEVTRNAKLLNTYKDRTHLLRSSIGFVIYNHGEKVAESFGSTGGEKGSEGVEEGKRMAAQAAAQYPNDIVAVIVAAADYALYVESKGYDVISGPCSELNGILSKYIRIAIEELRA</sequence>
<evidence type="ECO:0000313" key="1">
    <source>
        <dbReference type="EMBL" id="MCP9611319.1"/>
    </source>
</evidence>
<proteinExistence type="predicted"/>
<evidence type="ECO:0000313" key="2">
    <source>
        <dbReference type="Proteomes" id="UP001205603"/>
    </source>
</evidence>
<comment type="caution">
    <text evidence="1">The sequence shown here is derived from an EMBL/GenBank/DDBJ whole genome shotgun (WGS) entry which is preliminary data.</text>
</comment>
<keyword evidence="2" id="KW-1185">Reference proteome</keyword>
<dbReference type="EMBL" id="JANDHW010000003">
    <property type="protein sequence ID" value="MCP9611319.1"/>
    <property type="molecule type" value="Genomic_DNA"/>
</dbReference>
<reference evidence="1 2" key="1">
    <citation type="submission" date="2022-07" db="EMBL/GenBank/DDBJ databases">
        <title>Fecal culturing of patients with breast cancer.</title>
        <authorList>
            <person name="Teng N.M.Y."/>
            <person name="Kiu R."/>
            <person name="Evans R."/>
            <person name="Baker D.J."/>
            <person name="Zenner C."/>
            <person name="Robinson S.D."/>
            <person name="Hall L.J."/>
        </authorList>
    </citation>
    <scope>NUCLEOTIDE SEQUENCE [LARGE SCALE GENOMIC DNA]</scope>
    <source>
        <strain evidence="1 2">LH1063</strain>
    </source>
</reference>